<dbReference type="GO" id="GO:0019748">
    <property type="term" value="P:secondary metabolic process"/>
    <property type="evidence" value="ECO:0007669"/>
    <property type="project" value="InterPro"/>
</dbReference>
<dbReference type="GO" id="GO:0016773">
    <property type="term" value="F:phosphotransferase activity, alcohol group as acceptor"/>
    <property type="evidence" value="ECO:0007669"/>
    <property type="project" value="InterPro"/>
</dbReference>
<dbReference type="AlphaFoldDB" id="A0A4S4FMD2"/>
<dbReference type="SUPFAM" id="SSF56112">
    <property type="entry name" value="Protein kinase-like (PK-like)"/>
    <property type="match status" value="1"/>
</dbReference>
<dbReference type="Pfam" id="PF04655">
    <property type="entry name" value="APH_6_hur"/>
    <property type="match status" value="1"/>
</dbReference>
<name>A0A4S4FMD2_9MICO</name>
<keyword evidence="1" id="KW-0418">Kinase</keyword>
<dbReference type="Gene3D" id="3.90.1200.10">
    <property type="match status" value="1"/>
</dbReference>
<organism evidence="1 2">
    <name type="scientific">Orlajensenia flava</name>
    <dbReference type="NCBI Taxonomy" id="2565934"/>
    <lineage>
        <taxon>Bacteria</taxon>
        <taxon>Bacillati</taxon>
        <taxon>Actinomycetota</taxon>
        <taxon>Actinomycetes</taxon>
        <taxon>Micrococcales</taxon>
        <taxon>Microbacteriaceae</taxon>
        <taxon>Orlajensenia</taxon>
    </lineage>
</organism>
<dbReference type="Proteomes" id="UP000307380">
    <property type="component" value="Unassembled WGS sequence"/>
</dbReference>
<dbReference type="OrthoDB" id="3638028at2"/>
<dbReference type="InterPro" id="IPR011009">
    <property type="entry name" value="Kinase-like_dom_sf"/>
</dbReference>
<sequence length="283" mass="30883">MTPDAGPVDPGHAAESEWLPRWGLTPVGDAVTTASSTLTPVRTRDGAPAMIKLSHSEEETRGAALLDAWDGHGAVRVLRRQGDAVLIERAEDPYALVTLVETGDDDAATRILCRTADTLHAASDAVMITDARLRPVPLEQWFRDLFAHEDDSDLQRRGATIARRLLGEQREVRVLHGDLHHGNVLHFGDRGWLAIDPKGLVGDRAFDFCNLLCNPSHEVALRPGRLERQFRVVTEAASLDAKRLADWLVAWCALSSTWFAIDGADALAASAARIGERAMTLVP</sequence>
<dbReference type="InterPro" id="IPR006748">
    <property type="entry name" value="NH2Glyco/OHUrea_AB-resist_kin"/>
</dbReference>
<reference evidence="1 2" key="1">
    <citation type="submission" date="2019-04" db="EMBL/GenBank/DDBJ databases">
        <authorList>
            <person name="Jiang L."/>
        </authorList>
    </citation>
    <scope>NUCLEOTIDE SEQUENCE [LARGE SCALE GENOMIC DNA]</scope>
    <source>
        <strain evidence="1 2">YIM 131861</strain>
    </source>
</reference>
<evidence type="ECO:0000313" key="1">
    <source>
        <dbReference type="EMBL" id="THG31388.1"/>
    </source>
</evidence>
<gene>
    <name evidence="1" type="ORF">E6C70_13800</name>
</gene>
<comment type="caution">
    <text evidence="1">The sequence shown here is derived from an EMBL/GenBank/DDBJ whole genome shotgun (WGS) entry which is preliminary data.</text>
</comment>
<dbReference type="GO" id="GO:0016301">
    <property type="term" value="F:kinase activity"/>
    <property type="evidence" value="ECO:0007669"/>
    <property type="project" value="UniProtKB-KW"/>
</dbReference>
<protein>
    <submittedName>
        <fullName evidence="1">3'-kinase</fullName>
    </submittedName>
</protein>
<keyword evidence="1" id="KW-0808">Transferase</keyword>
<accession>A0A4S4FMD2</accession>
<evidence type="ECO:0000313" key="2">
    <source>
        <dbReference type="Proteomes" id="UP000307380"/>
    </source>
</evidence>
<proteinExistence type="predicted"/>
<keyword evidence="2" id="KW-1185">Reference proteome</keyword>
<dbReference type="EMBL" id="SSSN01000011">
    <property type="protein sequence ID" value="THG31388.1"/>
    <property type="molecule type" value="Genomic_DNA"/>
</dbReference>